<dbReference type="EMBL" id="OU892277">
    <property type="protein sequence ID" value="CAG9760087.1"/>
    <property type="molecule type" value="Genomic_DNA"/>
</dbReference>
<comment type="subcellular location">
    <subcellularLocation>
        <location evidence="1">Membrane</location>
    </subcellularLocation>
</comment>
<evidence type="ECO:0000259" key="7">
    <source>
        <dbReference type="Pfam" id="PF04884"/>
    </source>
</evidence>
<feature type="transmembrane region" description="Helical" evidence="6">
    <location>
        <begin position="231"/>
        <end position="249"/>
    </location>
</feature>
<keyword evidence="3 6" id="KW-0812">Transmembrane</keyword>
<evidence type="ECO:0000313" key="10">
    <source>
        <dbReference type="Proteomes" id="UP001152799"/>
    </source>
</evidence>
<feature type="domain" description="Root UVB sensitive protein C-terminal" evidence="8">
    <location>
        <begin position="275"/>
        <end position="458"/>
    </location>
</feature>
<dbReference type="InterPro" id="IPR055412">
    <property type="entry name" value="UVB_sens_C"/>
</dbReference>
<dbReference type="Proteomes" id="UP001152799">
    <property type="component" value="Chromosome 1"/>
</dbReference>
<dbReference type="PANTHER" id="PTHR12770">
    <property type="entry name" value="RUS1 FAMILY PROTEIN C16ORF58"/>
    <property type="match status" value="1"/>
</dbReference>
<keyword evidence="10" id="KW-1185">Reference proteome</keyword>
<sequence>MAAPAIFTEQQGFDGPVLTFYQSRNKLSTEGYKKNFSNRFVGFFKEVLLPYGYPESVSKDYSTYQIWDTLQAFCSTIIGSFKTRAVLTSVGVGNSEANAISAATTWILKDGTGMVGRILFAWWKGSGLDSDCKKWRYFADILNDAAMLMELCLCYYSSWSMEVLCLSATMYSIVGIAGGATRASITHHQAIRDNMAEVSAKDGSQETIVNLIGSLGSIFLLNIISSTSMEWVLVLVLMILHLYTNYMAVRGLVFDTLNEERMALTIRRYFTTGTVGSPSTVNAQESLLIGCGLNIKDICGFKIVMGQSTKKFMEYCSIDKALLLQKTYENDSYILFVSPKEKKIYVGLESSESVSERPLILLSAYFHAVCLGIASSILNSEKLTIYRNRQLHLKTPITRLKSFIDNFIRLEETSADHILRLLSSWVRREENMYFTALTTSDWNVDSHNLNVGEYRMNWKKGDKNN</sequence>
<feature type="domain" description="Protein root UVB sensitive/RUS" evidence="7">
    <location>
        <begin position="38"/>
        <end position="272"/>
    </location>
</feature>
<evidence type="ECO:0000256" key="5">
    <source>
        <dbReference type="ARBA" id="ARBA00023136"/>
    </source>
</evidence>
<accession>A0A9N9ME97</accession>
<dbReference type="OrthoDB" id="364779at2759"/>
<evidence type="ECO:0000259" key="8">
    <source>
        <dbReference type="Pfam" id="PF24160"/>
    </source>
</evidence>
<gene>
    <name evidence="9" type="ORF">CEUTPL_LOCUS823</name>
</gene>
<protein>
    <recommendedName>
        <fullName evidence="11">RUS family member 1</fullName>
    </recommendedName>
</protein>
<dbReference type="InterPro" id="IPR054549">
    <property type="entry name" value="UVB_sens_RUS_dom"/>
</dbReference>
<name>A0A9N9ME97_9CUCU</name>
<evidence type="ECO:0000256" key="4">
    <source>
        <dbReference type="ARBA" id="ARBA00022989"/>
    </source>
</evidence>
<evidence type="ECO:0000313" key="9">
    <source>
        <dbReference type="EMBL" id="CAG9760087.1"/>
    </source>
</evidence>
<dbReference type="InterPro" id="IPR006968">
    <property type="entry name" value="RUS_fam"/>
</dbReference>
<dbReference type="Pfam" id="PF04884">
    <property type="entry name" value="UVB_sens_prot"/>
    <property type="match status" value="1"/>
</dbReference>
<evidence type="ECO:0000256" key="3">
    <source>
        <dbReference type="ARBA" id="ARBA00022692"/>
    </source>
</evidence>
<evidence type="ECO:0000256" key="1">
    <source>
        <dbReference type="ARBA" id="ARBA00004370"/>
    </source>
</evidence>
<organism evidence="9 10">
    <name type="scientific">Ceutorhynchus assimilis</name>
    <name type="common">cabbage seed weevil</name>
    <dbReference type="NCBI Taxonomy" id="467358"/>
    <lineage>
        <taxon>Eukaryota</taxon>
        <taxon>Metazoa</taxon>
        <taxon>Ecdysozoa</taxon>
        <taxon>Arthropoda</taxon>
        <taxon>Hexapoda</taxon>
        <taxon>Insecta</taxon>
        <taxon>Pterygota</taxon>
        <taxon>Neoptera</taxon>
        <taxon>Endopterygota</taxon>
        <taxon>Coleoptera</taxon>
        <taxon>Polyphaga</taxon>
        <taxon>Cucujiformia</taxon>
        <taxon>Curculionidae</taxon>
        <taxon>Ceutorhynchinae</taxon>
        <taxon>Ceutorhynchus</taxon>
    </lineage>
</organism>
<dbReference type="AlphaFoldDB" id="A0A9N9ME97"/>
<feature type="transmembrane region" description="Helical" evidence="6">
    <location>
        <begin position="207"/>
        <end position="224"/>
    </location>
</feature>
<evidence type="ECO:0008006" key="11">
    <source>
        <dbReference type="Google" id="ProtNLM"/>
    </source>
</evidence>
<reference evidence="9" key="1">
    <citation type="submission" date="2022-01" db="EMBL/GenBank/DDBJ databases">
        <authorList>
            <person name="King R."/>
        </authorList>
    </citation>
    <scope>NUCLEOTIDE SEQUENCE</scope>
</reference>
<dbReference type="GO" id="GO:0016020">
    <property type="term" value="C:membrane"/>
    <property type="evidence" value="ECO:0007669"/>
    <property type="project" value="UniProtKB-SubCell"/>
</dbReference>
<proteinExistence type="inferred from homology"/>
<dbReference type="PANTHER" id="PTHR12770:SF31">
    <property type="entry name" value="RUS FAMILY MEMBER 1"/>
    <property type="match status" value="1"/>
</dbReference>
<evidence type="ECO:0000256" key="2">
    <source>
        <dbReference type="ARBA" id="ARBA00007558"/>
    </source>
</evidence>
<comment type="similarity">
    <text evidence="2">Belongs to the RUS1 family.</text>
</comment>
<keyword evidence="4 6" id="KW-1133">Transmembrane helix</keyword>
<evidence type="ECO:0000256" key="6">
    <source>
        <dbReference type="SAM" id="Phobius"/>
    </source>
</evidence>
<dbReference type="Pfam" id="PF24160">
    <property type="entry name" value="UVB_sens_C"/>
    <property type="match status" value="1"/>
</dbReference>
<keyword evidence="5 6" id="KW-0472">Membrane</keyword>